<protein>
    <submittedName>
        <fullName evidence="2">Uncharacterized protein</fullName>
    </submittedName>
</protein>
<accession>A0A4U5MV09</accession>
<reference evidence="2 3" key="1">
    <citation type="journal article" date="2015" name="Genome Biol.">
        <title>Comparative genomics of Steinernema reveals deeply conserved gene regulatory networks.</title>
        <authorList>
            <person name="Dillman A.R."/>
            <person name="Macchietto M."/>
            <person name="Porter C.F."/>
            <person name="Rogers A."/>
            <person name="Williams B."/>
            <person name="Antoshechkin I."/>
            <person name="Lee M.M."/>
            <person name="Goodwin Z."/>
            <person name="Lu X."/>
            <person name="Lewis E.E."/>
            <person name="Goodrich-Blair H."/>
            <person name="Stock S.P."/>
            <person name="Adams B.J."/>
            <person name="Sternberg P.W."/>
            <person name="Mortazavi A."/>
        </authorList>
    </citation>
    <scope>NUCLEOTIDE SEQUENCE [LARGE SCALE GENOMIC DNA]</scope>
    <source>
        <strain evidence="2 3">ALL</strain>
    </source>
</reference>
<gene>
    <name evidence="2" type="ORF">L596_020714</name>
</gene>
<evidence type="ECO:0000313" key="2">
    <source>
        <dbReference type="EMBL" id="TKR73402.1"/>
    </source>
</evidence>
<comment type="caution">
    <text evidence="2">The sequence shown here is derived from an EMBL/GenBank/DDBJ whole genome shotgun (WGS) entry which is preliminary data.</text>
</comment>
<dbReference type="Proteomes" id="UP000298663">
    <property type="component" value="Unassembled WGS sequence"/>
</dbReference>
<organism evidence="2 3">
    <name type="scientific">Steinernema carpocapsae</name>
    <name type="common">Entomopathogenic nematode</name>
    <dbReference type="NCBI Taxonomy" id="34508"/>
    <lineage>
        <taxon>Eukaryota</taxon>
        <taxon>Metazoa</taxon>
        <taxon>Ecdysozoa</taxon>
        <taxon>Nematoda</taxon>
        <taxon>Chromadorea</taxon>
        <taxon>Rhabditida</taxon>
        <taxon>Tylenchina</taxon>
        <taxon>Panagrolaimomorpha</taxon>
        <taxon>Strongyloidoidea</taxon>
        <taxon>Steinernematidae</taxon>
        <taxon>Steinernema</taxon>
    </lineage>
</organism>
<dbReference type="EMBL" id="AZBU02000006">
    <property type="protein sequence ID" value="TKR73402.1"/>
    <property type="molecule type" value="Genomic_DNA"/>
</dbReference>
<reference evidence="2 3" key="2">
    <citation type="journal article" date="2019" name="G3 (Bethesda)">
        <title>Hybrid Assembly of the Genome of the Entomopathogenic Nematode Steinernema carpocapsae Identifies the X-Chromosome.</title>
        <authorList>
            <person name="Serra L."/>
            <person name="Macchietto M."/>
            <person name="Macias-Munoz A."/>
            <person name="McGill C.J."/>
            <person name="Rodriguez I.M."/>
            <person name="Rodriguez B."/>
            <person name="Murad R."/>
            <person name="Mortazavi A."/>
        </authorList>
    </citation>
    <scope>NUCLEOTIDE SEQUENCE [LARGE SCALE GENOMIC DNA]</scope>
    <source>
        <strain evidence="2 3">ALL</strain>
    </source>
</reference>
<name>A0A4U5MV09_STECR</name>
<dbReference type="AlphaFoldDB" id="A0A4U5MV09"/>
<evidence type="ECO:0000256" key="1">
    <source>
        <dbReference type="SAM" id="MobiDB-lite"/>
    </source>
</evidence>
<proteinExistence type="predicted"/>
<keyword evidence="3" id="KW-1185">Reference proteome</keyword>
<feature type="region of interest" description="Disordered" evidence="1">
    <location>
        <begin position="59"/>
        <end position="90"/>
    </location>
</feature>
<evidence type="ECO:0000313" key="3">
    <source>
        <dbReference type="Proteomes" id="UP000298663"/>
    </source>
</evidence>
<sequence>MVQVLNNVQRSLDEPNKLYGTSEPGDMFLSYQKVVTFYFDANKAYHRFLIASFPRSPDRIERNYPGNTHGGRPKFQEACPGLYRRPRKSF</sequence>